<accession>A0A447RN18</accession>
<name>A0A447RN18_KLEPN</name>
<sequence length="82" mass="9449">MRALPMKSAGCLTLSRTPIVRLASTTCWVSPQNSRRLLYEMIDREIANAQNGQPSGITLKLTTWWIKVWWTDCMRLQLRRAG</sequence>
<reference evidence="1 2" key="1">
    <citation type="submission" date="2018-12" db="EMBL/GenBank/DDBJ databases">
        <authorList>
            <consortium name="Pathogen Informatics"/>
        </authorList>
    </citation>
    <scope>NUCLEOTIDE SEQUENCE [LARGE SCALE GENOMIC DNA]</scope>
    <source>
        <strain evidence="1 2">NCTC13635</strain>
    </source>
</reference>
<dbReference type="Proteomes" id="UP000282433">
    <property type="component" value="Chromosome"/>
</dbReference>
<proteinExistence type="predicted"/>
<organism evidence="1 2">
    <name type="scientific">Klebsiella pneumoniae</name>
    <dbReference type="NCBI Taxonomy" id="573"/>
    <lineage>
        <taxon>Bacteria</taxon>
        <taxon>Pseudomonadati</taxon>
        <taxon>Pseudomonadota</taxon>
        <taxon>Gammaproteobacteria</taxon>
        <taxon>Enterobacterales</taxon>
        <taxon>Enterobacteriaceae</taxon>
        <taxon>Klebsiella/Raoultella group</taxon>
        <taxon>Klebsiella</taxon>
        <taxon>Klebsiella pneumoniae complex</taxon>
    </lineage>
</organism>
<evidence type="ECO:0000313" key="2">
    <source>
        <dbReference type="Proteomes" id="UP000282433"/>
    </source>
</evidence>
<protein>
    <submittedName>
        <fullName evidence="1">Polyphosphate kinase</fullName>
        <ecNumber evidence="1">2.7.4.1</ecNumber>
    </submittedName>
</protein>
<dbReference type="GO" id="GO:0008976">
    <property type="term" value="F:polyphosphate kinase activity"/>
    <property type="evidence" value="ECO:0007669"/>
    <property type="project" value="UniProtKB-EC"/>
</dbReference>
<dbReference type="EMBL" id="LR134162">
    <property type="protein sequence ID" value="VEB01228.1"/>
    <property type="molecule type" value="Genomic_DNA"/>
</dbReference>
<dbReference type="SUPFAM" id="SSF56024">
    <property type="entry name" value="Phospholipase D/nuclease"/>
    <property type="match status" value="1"/>
</dbReference>
<dbReference type="AlphaFoldDB" id="A0A447RN18"/>
<dbReference type="Gene3D" id="3.30.870.10">
    <property type="entry name" value="Endonuclease Chain A"/>
    <property type="match status" value="1"/>
</dbReference>
<keyword evidence="1" id="KW-0418">Kinase</keyword>
<gene>
    <name evidence="1" type="primary">ppk_4</name>
    <name evidence="1" type="ORF">NCTC13635_01905</name>
</gene>
<dbReference type="EC" id="2.7.4.1" evidence="1"/>
<evidence type="ECO:0000313" key="1">
    <source>
        <dbReference type="EMBL" id="VEB01228.1"/>
    </source>
</evidence>
<keyword evidence="1" id="KW-0808">Transferase</keyword>